<dbReference type="GO" id="GO:0005634">
    <property type="term" value="C:nucleus"/>
    <property type="evidence" value="ECO:0007669"/>
    <property type="project" value="TreeGrafter"/>
</dbReference>
<evidence type="ECO:0000313" key="4">
    <source>
        <dbReference type="Proteomes" id="UP001066276"/>
    </source>
</evidence>
<organism evidence="3 4">
    <name type="scientific">Pleurodeles waltl</name>
    <name type="common">Iberian ribbed newt</name>
    <dbReference type="NCBI Taxonomy" id="8319"/>
    <lineage>
        <taxon>Eukaryota</taxon>
        <taxon>Metazoa</taxon>
        <taxon>Chordata</taxon>
        <taxon>Craniata</taxon>
        <taxon>Vertebrata</taxon>
        <taxon>Euteleostomi</taxon>
        <taxon>Amphibia</taxon>
        <taxon>Batrachia</taxon>
        <taxon>Caudata</taxon>
        <taxon>Salamandroidea</taxon>
        <taxon>Salamandridae</taxon>
        <taxon>Pleurodelinae</taxon>
        <taxon>Pleurodeles</taxon>
    </lineage>
</organism>
<accession>A0AAV7QRA3</accession>
<dbReference type="InterPro" id="IPR021133">
    <property type="entry name" value="HEAT_type_2"/>
</dbReference>
<evidence type="ECO:0000256" key="1">
    <source>
        <dbReference type="ARBA" id="ARBA00022737"/>
    </source>
</evidence>
<dbReference type="PROSITE" id="PS50077">
    <property type="entry name" value="HEAT_REPEAT"/>
    <property type="match status" value="1"/>
</dbReference>
<dbReference type="InterPro" id="IPR051023">
    <property type="entry name" value="PP2A_Regulatory_Subunit_A"/>
</dbReference>
<reference evidence="3" key="1">
    <citation type="journal article" date="2022" name="bioRxiv">
        <title>Sequencing and chromosome-scale assembly of the giantPleurodeles waltlgenome.</title>
        <authorList>
            <person name="Brown T."/>
            <person name="Elewa A."/>
            <person name="Iarovenko S."/>
            <person name="Subramanian E."/>
            <person name="Araus A.J."/>
            <person name="Petzold A."/>
            <person name="Susuki M."/>
            <person name="Suzuki K.-i.T."/>
            <person name="Hayashi T."/>
            <person name="Toyoda A."/>
            <person name="Oliveira C."/>
            <person name="Osipova E."/>
            <person name="Leigh N.D."/>
            <person name="Simon A."/>
            <person name="Yun M.H."/>
        </authorList>
    </citation>
    <scope>NUCLEOTIDE SEQUENCE</scope>
    <source>
        <strain evidence="3">20211129_DDA</strain>
        <tissue evidence="3">Liver</tissue>
    </source>
</reference>
<dbReference type="Proteomes" id="UP001066276">
    <property type="component" value="Chromosome 6"/>
</dbReference>
<dbReference type="AlphaFoldDB" id="A0AAV7QRA3"/>
<dbReference type="GO" id="GO:0007059">
    <property type="term" value="P:chromosome segregation"/>
    <property type="evidence" value="ECO:0007669"/>
    <property type="project" value="TreeGrafter"/>
</dbReference>
<dbReference type="PANTHER" id="PTHR10648">
    <property type="entry name" value="SERINE/THREONINE-PROTEIN PHOSPHATASE PP2A 65 KDA REGULATORY SUBUNIT"/>
    <property type="match status" value="1"/>
</dbReference>
<sequence>MVCRAAASTLGENTKELLLEHFMSEIIPTFSNLALEEQYSVRLLAVEAYINIAQLLLQEDLESFSDAYIMAPMKDKFWLVRYMVTDKLAELQKAVGPEITETDLVPTFQNLIKDCELESFSDAYIMAPMKDKFWLVRCMVTDKLAELQKAVGPEITETDLVPTFQNLIKDCELKSMLLHPSRLRNAVRI</sequence>
<dbReference type="PANTHER" id="PTHR10648:SF2">
    <property type="entry name" value="SERINE_THREONINE-PROTEIN PHOSPHATASE 2A 65 KDA REGULATORY SUBUNIT A ALPHA ISOFORM"/>
    <property type="match status" value="1"/>
</dbReference>
<dbReference type="GO" id="GO:0005829">
    <property type="term" value="C:cytosol"/>
    <property type="evidence" value="ECO:0007669"/>
    <property type="project" value="TreeGrafter"/>
</dbReference>
<feature type="repeat" description="HEAT" evidence="2">
    <location>
        <begin position="26"/>
        <end position="64"/>
    </location>
</feature>
<name>A0AAV7QRA3_PLEWA</name>
<protein>
    <submittedName>
        <fullName evidence="3">Uncharacterized protein</fullName>
    </submittedName>
</protein>
<keyword evidence="4" id="KW-1185">Reference proteome</keyword>
<dbReference type="Gene3D" id="1.25.10.10">
    <property type="entry name" value="Leucine-rich Repeat Variant"/>
    <property type="match status" value="2"/>
</dbReference>
<dbReference type="GO" id="GO:0019888">
    <property type="term" value="F:protein phosphatase regulator activity"/>
    <property type="evidence" value="ECO:0007669"/>
    <property type="project" value="TreeGrafter"/>
</dbReference>
<dbReference type="SUPFAM" id="SSF48371">
    <property type="entry name" value="ARM repeat"/>
    <property type="match status" value="1"/>
</dbReference>
<dbReference type="GO" id="GO:0000159">
    <property type="term" value="C:protein phosphatase type 2A complex"/>
    <property type="evidence" value="ECO:0007669"/>
    <property type="project" value="TreeGrafter"/>
</dbReference>
<dbReference type="InterPro" id="IPR011989">
    <property type="entry name" value="ARM-like"/>
</dbReference>
<keyword evidence="1" id="KW-0677">Repeat</keyword>
<dbReference type="InterPro" id="IPR016024">
    <property type="entry name" value="ARM-type_fold"/>
</dbReference>
<comment type="caution">
    <text evidence="3">The sequence shown here is derived from an EMBL/GenBank/DDBJ whole genome shotgun (WGS) entry which is preliminary data.</text>
</comment>
<dbReference type="EMBL" id="JANPWB010000010">
    <property type="protein sequence ID" value="KAJ1141941.1"/>
    <property type="molecule type" value="Genomic_DNA"/>
</dbReference>
<evidence type="ECO:0000256" key="2">
    <source>
        <dbReference type="PROSITE-ProRule" id="PRU00103"/>
    </source>
</evidence>
<gene>
    <name evidence="3" type="ORF">NDU88_008269</name>
</gene>
<evidence type="ECO:0000313" key="3">
    <source>
        <dbReference type="EMBL" id="KAJ1141941.1"/>
    </source>
</evidence>
<proteinExistence type="predicted"/>